<dbReference type="SUPFAM" id="SSF55159">
    <property type="entry name" value="eIF1-like"/>
    <property type="match status" value="1"/>
</dbReference>
<dbReference type="InterPro" id="IPR039757">
    <property type="entry name" value="EIF2D"/>
</dbReference>
<feature type="domain" description="SUI1" evidence="1">
    <location>
        <begin position="107"/>
        <end position="179"/>
    </location>
</feature>
<feature type="domain" description="DM2" evidence="2">
    <location>
        <begin position="1"/>
        <end position="86"/>
    </location>
</feature>
<protein>
    <recommendedName>
        <fullName evidence="5">SUI1 domain-containing protein</fullName>
    </recommendedName>
</protein>
<dbReference type="InterPro" id="IPR003121">
    <property type="entry name" value="SWIB_MDM2_domain"/>
</dbReference>
<dbReference type="InterPro" id="IPR036877">
    <property type="entry name" value="SUI1_dom_sf"/>
</dbReference>
<organism evidence="3 4">
    <name type="scientific">Larinioides sclopetarius</name>
    <dbReference type="NCBI Taxonomy" id="280406"/>
    <lineage>
        <taxon>Eukaryota</taxon>
        <taxon>Metazoa</taxon>
        <taxon>Ecdysozoa</taxon>
        <taxon>Arthropoda</taxon>
        <taxon>Chelicerata</taxon>
        <taxon>Arachnida</taxon>
        <taxon>Araneae</taxon>
        <taxon>Araneomorphae</taxon>
        <taxon>Entelegynae</taxon>
        <taxon>Araneoidea</taxon>
        <taxon>Araneidae</taxon>
        <taxon>Larinioides</taxon>
    </lineage>
</organism>
<evidence type="ECO:0000313" key="4">
    <source>
        <dbReference type="Proteomes" id="UP001497382"/>
    </source>
</evidence>
<dbReference type="InterPro" id="IPR001950">
    <property type="entry name" value="SUI1"/>
</dbReference>
<dbReference type="CDD" id="cd11608">
    <property type="entry name" value="eIF2D_C"/>
    <property type="match status" value="1"/>
</dbReference>
<dbReference type="Proteomes" id="UP001497382">
    <property type="component" value="Unassembled WGS sequence"/>
</dbReference>
<dbReference type="PROSITE" id="PS50296">
    <property type="entry name" value="SUI1"/>
    <property type="match status" value="1"/>
</dbReference>
<dbReference type="InterPro" id="IPR058886">
    <property type="entry name" value="SWIB_eIF2D"/>
</dbReference>
<dbReference type="GO" id="GO:0001731">
    <property type="term" value="P:formation of translation preinitiation complex"/>
    <property type="evidence" value="ECO:0007669"/>
    <property type="project" value="InterPro"/>
</dbReference>
<dbReference type="InterPro" id="IPR039759">
    <property type="entry name" value="eIF2D_SUI1"/>
</dbReference>
<name>A0AAV1ZYL7_9ARAC</name>
<accession>A0AAV1ZYL7</accession>
<dbReference type="EMBL" id="CAXIEN010000097">
    <property type="protein sequence ID" value="CAL1276943.1"/>
    <property type="molecule type" value="Genomic_DNA"/>
</dbReference>
<dbReference type="Pfam" id="PF26291">
    <property type="entry name" value="SWIB_eIF2D"/>
    <property type="match status" value="1"/>
</dbReference>
<dbReference type="GO" id="GO:0003743">
    <property type="term" value="F:translation initiation factor activity"/>
    <property type="evidence" value="ECO:0007669"/>
    <property type="project" value="InterPro"/>
</dbReference>
<dbReference type="AlphaFoldDB" id="A0AAV1ZYL7"/>
<proteinExistence type="predicted"/>
<evidence type="ECO:0000313" key="3">
    <source>
        <dbReference type="EMBL" id="CAL1276943.1"/>
    </source>
</evidence>
<comment type="caution">
    <text evidence="3">The sequence shown here is derived from an EMBL/GenBank/DDBJ whole genome shotgun (WGS) entry which is preliminary data.</text>
</comment>
<reference evidence="3 4" key="1">
    <citation type="submission" date="2024-04" db="EMBL/GenBank/DDBJ databases">
        <authorList>
            <person name="Rising A."/>
            <person name="Reimegard J."/>
            <person name="Sonavane S."/>
            <person name="Akerstrom W."/>
            <person name="Nylinder S."/>
            <person name="Hedman E."/>
            <person name="Kallberg Y."/>
        </authorList>
    </citation>
    <scope>NUCLEOTIDE SEQUENCE [LARGE SCALE GENOMIC DNA]</scope>
</reference>
<gene>
    <name evidence="3" type="ORF">LARSCL_LOCUS8925</name>
</gene>
<sequence length="197" mass="22226">MFKKPYKVKTSTTVKASERKGNTIPVTTVREVLKRYAKENSLQNENNPREVILDPILSDCISKRGECASTMTWDKLQDAIVSKMPHAYQIEFENKEPIVKKGKLEPINVTIDTRTGNKKVTLITNLETYGINPEKLAQHAQVAVAASTSITPTQSGKGVLVLIQGNQVRYLQKLFLEIYKVPRKYLQGLDNLPNKKK</sequence>
<keyword evidence="4" id="KW-1185">Reference proteome</keyword>
<dbReference type="PANTHER" id="PTHR12217:SF4">
    <property type="entry name" value="EUKARYOTIC TRANSLATION INITIATION FACTOR 2D"/>
    <property type="match status" value="1"/>
</dbReference>
<dbReference type="Gene3D" id="3.30.780.10">
    <property type="entry name" value="SUI1-like domain"/>
    <property type="match status" value="1"/>
</dbReference>
<evidence type="ECO:0000259" key="1">
    <source>
        <dbReference type="PROSITE" id="PS50296"/>
    </source>
</evidence>
<evidence type="ECO:0000259" key="2">
    <source>
        <dbReference type="PROSITE" id="PS51925"/>
    </source>
</evidence>
<dbReference type="PANTHER" id="PTHR12217">
    <property type="entry name" value="EUKARYOTIC TRANSLATION INITIATION FACTOR 2D"/>
    <property type="match status" value="1"/>
</dbReference>
<dbReference type="Pfam" id="PF01253">
    <property type="entry name" value="SUI1"/>
    <property type="match status" value="1"/>
</dbReference>
<dbReference type="InterPro" id="IPR036885">
    <property type="entry name" value="SWIB_MDM2_dom_sf"/>
</dbReference>
<dbReference type="SUPFAM" id="SSF47592">
    <property type="entry name" value="SWIB/MDM2 domain"/>
    <property type="match status" value="1"/>
</dbReference>
<evidence type="ECO:0008006" key="5">
    <source>
        <dbReference type="Google" id="ProtNLM"/>
    </source>
</evidence>
<dbReference type="PROSITE" id="PS51925">
    <property type="entry name" value="SWIB_MDM2"/>
    <property type="match status" value="1"/>
</dbReference>